<name>A0AAD9MJB8_PROWI</name>
<dbReference type="InterPro" id="IPR038887">
    <property type="entry name" value="Nus1/NgBR"/>
</dbReference>
<keyword evidence="7" id="KW-0812">Transmembrane</keyword>
<evidence type="ECO:0000256" key="3">
    <source>
        <dbReference type="ARBA" id="ARBA00004922"/>
    </source>
</evidence>
<comment type="subcellular location">
    <subcellularLocation>
        <location evidence="2">Endoplasmic reticulum membrane</location>
    </subcellularLocation>
</comment>
<feature type="chain" id="PRO_5042104510" description="ditrans,polycis-polyprenyl diphosphate synthase [(2E,6E)-farnesyldiphosphate specific]" evidence="13">
    <location>
        <begin position="29"/>
        <end position="263"/>
    </location>
</feature>
<keyword evidence="6" id="KW-0808">Transferase</keyword>
<dbReference type="GO" id="GO:1904423">
    <property type="term" value="C:dehydrodolichyl diphosphate synthase complex"/>
    <property type="evidence" value="ECO:0007669"/>
    <property type="project" value="InterPro"/>
</dbReference>
<keyword evidence="8" id="KW-0256">Endoplasmic reticulum</keyword>
<proteinExistence type="inferred from homology"/>
<keyword evidence="9" id="KW-0460">Magnesium</keyword>
<evidence type="ECO:0000256" key="7">
    <source>
        <dbReference type="ARBA" id="ARBA00022692"/>
    </source>
</evidence>
<evidence type="ECO:0000256" key="12">
    <source>
        <dbReference type="ARBA" id="ARBA00047353"/>
    </source>
</evidence>
<evidence type="ECO:0000256" key="9">
    <source>
        <dbReference type="ARBA" id="ARBA00022842"/>
    </source>
</evidence>
<comment type="pathway">
    <text evidence="3">Protein modification; protein glycosylation.</text>
</comment>
<dbReference type="PANTHER" id="PTHR21528:SF0">
    <property type="entry name" value="DEHYDRODOLICHYL DIPHOSPHATE SYNTHASE COMPLEX SUBUNIT NUS1"/>
    <property type="match status" value="1"/>
</dbReference>
<protein>
    <recommendedName>
        <fullName evidence="5">ditrans,polycis-polyprenyl diphosphate synthase [(2E,6E)-farnesyldiphosphate specific]</fullName>
        <ecNumber evidence="5">2.5.1.87</ecNumber>
    </recommendedName>
</protein>
<keyword evidence="15" id="KW-1185">Reference proteome</keyword>
<evidence type="ECO:0000256" key="2">
    <source>
        <dbReference type="ARBA" id="ARBA00004586"/>
    </source>
</evidence>
<dbReference type="SUPFAM" id="SSF64005">
    <property type="entry name" value="Undecaprenyl diphosphate synthase"/>
    <property type="match status" value="1"/>
</dbReference>
<evidence type="ECO:0000256" key="11">
    <source>
        <dbReference type="ARBA" id="ARBA00023136"/>
    </source>
</evidence>
<evidence type="ECO:0000313" key="14">
    <source>
        <dbReference type="EMBL" id="KAK2076305.1"/>
    </source>
</evidence>
<comment type="catalytic activity">
    <reaction evidence="12">
        <text>n isopentenyl diphosphate + (2E,6E)-farnesyl diphosphate = a di-trans,poly-cis-polyprenyl diphosphate + n diphosphate</text>
        <dbReference type="Rhea" id="RHEA:53008"/>
        <dbReference type="Rhea" id="RHEA-COMP:19494"/>
        <dbReference type="ChEBI" id="CHEBI:33019"/>
        <dbReference type="ChEBI" id="CHEBI:128769"/>
        <dbReference type="ChEBI" id="CHEBI:136960"/>
        <dbReference type="ChEBI" id="CHEBI:175763"/>
        <dbReference type="EC" id="2.5.1.87"/>
    </reaction>
</comment>
<dbReference type="GO" id="GO:0045547">
    <property type="term" value="F:ditrans,polycis-polyprenyl diphosphate synthase [(2E,6E)-farnesyl diphosphate specific] activity"/>
    <property type="evidence" value="ECO:0007669"/>
    <property type="project" value="UniProtKB-EC"/>
</dbReference>
<accession>A0AAD9MJB8</accession>
<keyword evidence="11" id="KW-0472">Membrane</keyword>
<dbReference type="PANTHER" id="PTHR21528">
    <property type="entry name" value="DEHYDRODOLICHYL DIPHOSPHATE SYNTHASE COMPLEX SUBUNIT NUS1"/>
    <property type="match status" value="1"/>
</dbReference>
<feature type="signal peptide" evidence="13">
    <location>
        <begin position="1"/>
        <end position="28"/>
    </location>
</feature>
<reference evidence="14" key="1">
    <citation type="submission" date="2021-01" db="EMBL/GenBank/DDBJ databases">
        <authorList>
            <person name="Eckstrom K.M.E."/>
        </authorList>
    </citation>
    <scope>NUCLEOTIDE SEQUENCE</scope>
    <source>
        <strain evidence="14">UVCC 0001</strain>
    </source>
</reference>
<gene>
    <name evidence="14" type="ORF">QBZ16_000829</name>
</gene>
<keyword evidence="13" id="KW-0732">Signal</keyword>
<comment type="similarity">
    <text evidence="4">Belongs to the UPP synthase family.</text>
</comment>
<keyword evidence="10" id="KW-1133">Transmembrane helix</keyword>
<sequence>MDVVVKRLAYHLLCAWLWVRHALQGVSGWIKQRVEGVTPRGLARWVGKRAKGRGRPPPPPTVLGLIVTDASSGPQFQALARILAWQVHLAEMQGFTSVLLYDPSGTLKDRVEELIDEPQLVALAGPPLRFHRGWAREGPAAAGPGVDVHVLAAEDGEQPLEAVAASPRPPEASGDRVGDLLAHALTAPQRLRARLAAATGTAAVALEPDLLVVFGPALTLAGFPAWASRASEIYFGGPLSQASGSKLASILRKHARTRQRHGR</sequence>
<dbReference type="Proteomes" id="UP001255856">
    <property type="component" value="Unassembled WGS sequence"/>
</dbReference>
<dbReference type="GO" id="GO:0005789">
    <property type="term" value="C:endoplasmic reticulum membrane"/>
    <property type="evidence" value="ECO:0007669"/>
    <property type="project" value="UniProtKB-SubCell"/>
</dbReference>
<dbReference type="InterPro" id="IPR036424">
    <property type="entry name" value="UPP_synth-like_sf"/>
</dbReference>
<organism evidence="14 15">
    <name type="scientific">Prototheca wickerhamii</name>
    <dbReference type="NCBI Taxonomy" id="3111"/>
    <lineage>
        <taxon>Eukaryota</taxon>
        <taxon>Viridiplantae</taxon>
        <taxon>Chlorophyta</taxon>
        <taxon>core chlorophytes</taxon>
        <taxon>Trebouxiophyceae</taxon>
        <taxon>Chlorellales</taxon>
        <taxon>Chlorellaceae</taxon>
        <taxon>Prototheca</taxon>
    </lineage>
</organism>
<evidence type="ECO:0000313" key="15">
    <source>
        <dbReference type="Proteomes" id="UP001255856"/>
    </source>
</evidence>
<evidence type="ECO:0000256" key="5">
    <source>
        <dbReference type="ARBA" id="ARBA00012596"/>
    </source>
</evidence>
<evidence type="ECO:0000256" key="6">
    <source>
        <dbReference type="ARBA" id="ARBA00022679"/>
    </source>
</evidence>
<evidence type="ECO:0000256" key="13">
    <source>
        <dbReference type="SAM" id="SignalP"/>
    </source>
</evidence>
<comment type="caution">
    <text evidence="14">The sequence shown here is derived from an EMBL/GenBank/DDBJ whole genome shotgun (WGS) entry which is preliminary data.</text>
</comment>
<dbReference type="EMBL" id="JASFZW010000010">
    <property type="protein sequence ID" value="KAK2076305.1"/>
    <property type="molecule type" value="Genomic_DNA"/>
</dbReference>
<dbReference type="Gene3D" id="3.40.1180.10">
    <property type="entry name" value="Decaprenyl diphosphate synthase-like"/>
    <property type="match status" value="1"/>
</dbReference>
<evidence type="ECO:0000256" key="4">
    <source>
        <dbReference type="ARBA" id="ARBA00005432"/>
    </source>
</evidence>
<dbReference type="EC" id="2.5.1.87" evidence="5"/>
<evidence type="ECO:0000256" key="8">
    <source>
        <dbReference type="ARBA" id="ARBA00022824"/>
    </source>
</evidence>
<evidence type="ECO:0000256" key="10">
    <source>
        <dbReference type="ARBA" id="ARBA00022989"/>
    </source>
</evidence>
<evidence type="ECO:0000256" key="1">
    <source>
        <dbReference type="ARBA" id="ARBA00001946"/>
    </source>
</evidence>
<comment type="cofactor">
    <cofactor evidence="1">
        <name>Mg(2+)</name>
        <dbReference type="ChEBI" id="CHEBI:18420"/>
    </cofactor>
</comment>
<dbReference type="AlphaFoldDB" id="A0AAD9MJB8"/>